<sequence>MLHVSDNTKAKAMHAKIDEAKAIDDVMPIIDEAKAVDDVMQTINEELHYEYIPNVEEAKPNNEEMTTTNKANLSNAKGKGT</sequence>
<gene>
    <name evidence="2" type="ORF">GOP47_0005921</name>
</gene>
<organism evidence="2 3">
    <name type="scientific">Adiantum capillus-veneris</name>
    <name type="common">Maidenhair fern</name>
    <dbReference type="NCBI Taxonomy" id="13818"/>
    <lineage>
        <taxon>Eukaryota</taxon>
        <taxon>Viridiplantae</taxon>
        <taxon>Streptophyta</taxon>
        <taxon>Embryophyta</taxon>
        <taxon>Tracheophyta</taxon>
        <taxon>Polypodiopsida</taxon>
        <taxon>Polypodiidae</taxon>
        <taxon>Polypodiales</taxon>
        <taxon>Pteridineae</taxon>
        <taxon>Pteridaceae</taxon>
        <taxon>Vittarioideae</taxon>
        <taxon>Adiantum</taxon>
    </lineage>
</organism>
<name>A0A9D4ZMK2_ADICA</name>
<evidence type="ECO:0000313" key="2">
    <source>
        <dbReference type="EMBL" id="KAI5078250.1"/>
    </source>
</evidence>
<feature type="region of interest" description="Disordered" evidence="1">
    <location>
        <begin position="61"/>
        <end position="81"/>
    </location>
</feature>
<dbReference type="Proteomes" id="UP000886520">
    <property type="component" value="Chromosome 6"/>
</dbReference>
<keyword evidence="3" id="KW-1185">Reference proteome</keyword>
<accession>A0A9D4ZMK2</accession>
<proteinExistence type="predicted"/>
<reference evidence="2" key="1">
    <citation type="submission" date="2021-01" db="EMBL/GenBank/DDBJ databases">
        <title>Adiantum capillus-veneris genome.</title>
        <authorList>
            <person name="Fang Y."/>
            <person name="Liao Q."/>
        </authorList>
    </citation>
    <scope>NUCLEOTIDE SEQUENCE</scope>
    <source>
        <strain evidence="2">H3</strain>
        <tissue evidence="2">Leaf</tissue>
    </source>
</reference>
<dbReference type="EMBL" id="JABFUD020000006">
    <property type="protein sequence ID" value="KAI5078250.1"/>
    <property type="molecule type" value="Genomic_DNA"/>
</dbReference>
<evidence type="ECO:0000256" key="1">
    <source>
        <dbReference type="SAM" id="MobiDB-lite"/>
    </source>
</evidence>
<dbReference type="AlphaFoldDB" id="A0A9D4ZMK2"/>
<feature type="compositionally biased region" description="Polar residues" evidence="1">
    <location>
        <begin position="63"/>
        <end position="75"/>
    </location>
</feature>
<evidence type="ECO:0000313" key="3">
    <source>
        <dbReference type="Proteomes" id="UP000886520"/>
    </source>
</evidence>
<comment type="caution">
    <text evidence="2">The sequence shown here is derived from an EMBL/GenBank/DDBJ whole genome shotgun (WGS) entry which is preliminary data.</text>
</comment>
<protein>
    <submittedName>
        <fullName evidence="2">Uncharacterized protein</fullName>
    </submittedName>
</protein>